<reference evidence="2" key="1">
    <citation type="submission" date="2022-11" db="UniProtKB">
        <authorList>
            <consortium name="WormBaseParasite"/>
        </authorList>
    </citation>
    <scope>IDENTIFICATION</scope>
</reference>
<dbReference type="WBParaSite" id="nRc.2.0.1.t03896-RA">
    <property type="protein sequence ID" value="nRc.2.0.1.t03896-RA"/>
    <property type="gene ID" value="nRc.2.0.1.g03896"/>
</dbReference>
<protein>
    <submittedName>
        <fullName evidence="2">Uncharacterized protein</fullName>
    </submittedName>
</protein>
<keyword evidence="1" id="KW-1185">Reference proteome</keyword>
<sequence>MFYIESHFNNLSSTRLHMDNQNRAFRCSANLLMKLIAKELDQTIQNSQNHAVLGGKIIFRCCILLFHNYLLENALLGQKKGEYNCFDSCKARNSGGLDN</sequence>
<accession>A0A915HQV9</accession>
<dbReference type="Proteomes" id="UP000887565">
    <property type="component" value="Unplaced"/>
</dbReference>
<dbReference type="AlphaFoldDB" id="A0A915HQV9"/>
<evidence type="ECO:0000313" key="2">
    <source>
        <dbReference type="WBParaSite" id="nRc.2.0.1.t03896-RA"/>
    </source>
</evidence>
<proteinExistence type="predicted"/>
<name>A0A915HQV9_ROMCU</name>
<evidence type="ECO:0000313" key="1">
    <source>
        <dbReference type="Proteomes" id="UP000887565"/>
    </source>
</evidence>
<organism evidence="1 2">
    <name type="scientific">Romanomermis culicivorax</name>
    <name type="common">Nematode worm</name>
    <dbReference type="NCBI Taxonomy" id="13658"/>
    <lineage>
        <taxon>Eukaryota</taxon>
        <taxon>Metazoa</taxon>
        <taxon>Ecdysozoa</taxon>
        <taxon>Nematoda</taxon>
        <taxon>Enoplea</taxon>
        <taxon>Dorylaimia</taxon>
        <taxon>Mermithida</taxon>
        <taxon>Mermithoidea</taxon>
        <taxon>Mermithidae</taxon>
        <taxon>Romanomermis</taxon>
    </lineage>
</organism>